<protein>
    <submittedName>
        <fullName evidence="1">Uncharacterized protein</fullName>
    </submittedName>
</protein>
<organism evidence="1 2">
    <name type="scientific">Nyssa sinensis</name>
    <dbReference type="NCBI Taxonomy" id="561372"/>
    <lineage>
        <taxon>Eukaryota</taxon>
        <taxon>Viridiplantae</taxon>
        <taxon>Streptophyta</taxon>
        <taxon>Embryophyta</taxon>
        <taxon>Tracheophyta</taxon>
        <taxon>Spermatophyta</taxon>
        <taxon>Magnoliopsida</taxon>
        <taxon>eudicotyledons</taxon>
        <taxon>Gunneridae</taxon>
        <taxon>Pentapetalae</taxon>
        <taxon>asterids</taxon>
        <taxon>Cornales</taxon>
        <taxon>Nyssaceae</taxon>
        <taxon>Nyssa</taxon>
    </lineage>
</organism>
<proteinExistence type="predicted"/>
<sequence length="106" mass="11588">MGLGSAMADETIVNGVVSEALDQTVAKISGKEDYDLVMLWCWVSVGPEESRHACILLCFMAMPFVVSAYEQLDWSDFVLSVQEGVFIPVNCLTLLNGSQFTLAFTS</sequence>
<reference evidence="1 2" key="1">
    <citation type="submission" date="2019-09" db="EMBL/GenBank/DDBJ databases">
        <title>A chromosome-level genome assembly of the Chinese tupelo Nyssa sinensis.</title>
        <authorList>
            <person name="Yang X."/>
            <person name="Kang M."/>
            <person name="Yang Y."/>
            <person name="Xiong H."/>
            <person name="Wang M."/>
            <person name="Zhang Z."/>
            <person name="Wang Z."/>
            <person name="Wu H."/>
            <person name="Ma T."/>
            <person name="Liu J."/>
            <person name="Xi Z."/>
        </authorList>
    </citation>
    <scope>NUCLEOTIDE SEQUENCE [LARGE SCALE GENOMIC DNA]</scope>
    <source>
        <strain evidence="1">J267</strain>
        <tissue evidence="1">Leaf</tissue>
    </source>
</reference>
<accession>A0A5J5AMN2</accession>
<evidence type="ECO:0000313" key="2">
    <source>
        <dbReference type="Proteomes" id="UP000325577"/>
    </source>
</evidence>
<gene>
    <name evidence="1" type="ORF">F0562_032370</name>
</gene>
<dbReference type="AlphaFoldDB" id="A0A5J5AMN2"/>
<name>A0A5J5AMN2_9ASTE</name>
<dbReference type="Proteomes" id="UP000325577">
    <property type="component" value="Linkage Group LG19"/>
</dbReference>
<keyword evidence="2" id="KW-1185">Reference proteome</keyword>
<evidence type="ECO:0000313" key="1">
    <source>
        <dbReference type="EMBL" id="KAA8532375.1"/>
    </source>
</evidence>
<dbReference type="EMBL" id="CM018042">
    <property type="protein sequence ID" value="KAA8532375.1"/>
    <property type="molecule type" value="Genomic_DNA"/>
</dbReference>